<evidence type="ECO:0000313" key="7">
    <source>
        <dbReference type="Proteomes" id="UP000306888"/>
    </source>
</evidence>
<evidence type="ECO:0000256" key="1">
    <source>
        <dbReference type="ARBA" id="ARBA00004141"/>
    </source>
</evidence>
<sequence>MNWLNKLERKIGRFYIKNLMLIIIAGTILVYAFTMMSPDSNLIDRIILDPSKVMEGEVWRLVTFIFVPSSLNIISFMFGVYFNYLAGTGLENEWGEFKFNFYYFVGMISTIIVSMITGAIATGSYINMSLFLAFAMIYPNFQVLLFYIIPVKVKYLAILDWVLIGLKFIGFLSMFSIAGMLITLVPVLNFFIFFGKQVVTGTRSNATNFKRQQKFKSQARPMEVLHRCEVCGITEAQDPKMEFRYCSKCSGKQCYCINHIRDHQHK</sequence>
<gene>
    <name evidence="6" type="ORF">E5347_02135</name>
</gene>
<dbReference type="Gene3D" id="1.20.1540.10">
    <property type="entry name" value="Rhomboid-like"/>
    <property type="match status" value="1"/>
</dbReference>
<dbReference type="OrthoDB" id="9778756at2"/>
<dbReference type="RefSeq" id="WP_136004136.1">
    <property type="nucleotide sequence ID" value="NZ_SRYR01000001.1"/>
</dbReference>
<organism evidence="6 7">
    <name type="scientific">Clostridium sartagoforme</name>
    <dbReference type="NCBI Taxonomy" id="84031"/>
    <lineage>
        <taxon>Bacteria</taxon>
        <taxon>Bacillati</taxon>
        <taxon>Bacillota</taxon>
        <taxon>Clostridia</taxon>
        <taxon>Eubacteriales</taxon>
        <taxon>Clostridiaceae</taxon>
        <taxon>Clostridium</taxon>
    </lineage>
</organism>
<evidence type="ECO:0000256" key="2">
    <source>
        <dbReference type="ARBA" id="ARBA00022692"/>
    </source>
</evidence>
<evidence type="ECO:0000256" key="3">
    <source>
        <dbReference type="ARBA" id="ARBA00022989"/>
    </source>
</evidence>
<proteinExistence type="predicted"/>
<feature type="transmembrane region" description="Helical" evidence="5">
    <location>
        <begin position="130"/>
        <end position="149"/>
    </location>
</feature>
<dbReference type="Proteomes" id="UP000306888">
    <property type="component" value="Unassembled WGS sequence"/>
</dbReference>
<keyword evidence="2 5" id="KW-0812">Transmembrane</keyword>
<evidence type="ECO:0008006" key="8">
    <source>
        <dbReference type="Google" id="ProtNLM"/>
    </source>
</evidence>
<dbReference type="EMBL" id="SRYR01000001">
    <property type="protein sequence ID" value="TGY43633.1"/>
    <property type="molecule type" value="Genomic_DNA"/>
</dbReference>
<reference evidence="6 7" key="1">
    <citation type="submission" date="2019-04" db="EMBL/GenBank/DDBJ databases">
        <title>Microbes associate with the intestines of laboratory mice.</title>
        <authorList>
            <person name="Navarre W."/>
            <person name="Wong E."/>
            <person name="Huang K."/>
            <person name="Tropini C."/>
            <person name="Ng K."/>
            <person name="Yu B."/>
        </authorList>
    </citation>
    <scope>NUCLEOTIDE SEQUENCE [LARGE SCALE GENOMIC DNA]</scope>
    <source>
        <strain evidence="6 7">NM50_B9-20</strain>
    </source>
</reference>
<accession>A0A4S2DR32</accession>
<name>A0A4S2DR32_9CLOT</name>
<keyword evidence="4 5" id="KW-0472">Membrane</keyword>
<keyword evidence="3 5" id="KW-1133">Transmembrane helix</keyword>
<feature type="transmembrane region" description="Helical" evidence="5">
    <location>
        <begin position="58"/>
        <end position="81"/>
    </location>
</feature>
<dbReference type="GO" id="GO:0016020">
    <property type="term" value="C:membrane"/>
    <property type="evidence" value="ECO:0007669"/>
    <property type="project" value="UniProtKB-SubCell"/>
</dbReference>
<comment type="subcellular location">
    <subcellularLocation>
        <location evidence="1">Membrane</location>
        <topology evidence="1">Multi-pass membrane protein</topology>
    </subcellularLocation>
</comment>
<dbReference type="AlphaFoldDB" id="A0A4S2DR32"/>
<feature type="transmembrane region" description="Helical" evidence="5">
    <location>
        <begin position="101"/>
        <end position="123"/>
    </location>
</feature>
<comment type="caution">
    <text evidence="6">The sequence shown here is derived from an EMBL/GenBank/DDBJ whole genome shotgun (WGS) entry which is preliminary data.</text>
</comment>
<evidence type="ECO:0000256" key="4">
    <source>
        <dbReference type="ARBA" id="ARBA00023136"/>
    </source>
</evidence>
<feature type="transmembrane region" description="Helical" evidence="5">
    <location>
        <begin position="15"/>
        <end position="37"/>
    </location>
</feature>
<dbReference type="SUPFAM" id="SSF144091">
    <property type="entry name" value="Rhomboid-like"/>
    <property type="match status" value="1"/>
</dbReference>
<evidence type="ECO:0000256" key="5">
    <source>
        <dbReference type="SAM" id="Phobius"/>
    </source>
</evidence>
<feature type="transmembrane region" description="Helical" evidence="5">
    <location>
        <begin position="169"/>
        <end position="194"/>
    </location>
</feature>
<evidence type="ECO:0000313" key="6">
    <source>
        <dbReference type="EMBL" id="TGY43633.1"/>
    </source>
</evidence>
<protein>
    <recommendedName>
        <fullName evidence="8">Rhomboid family intramembrane serine protease</fullName>
    </recommendedName>
</protein>
<dbReference type="InterPro" id="IPR035952">
    <property type="entry name" value="Rhomboid-like_sf"/>
</dbReference>
<keyword evidence="7" id="KW-1185">Reference proteome</keyword>